<accession>Q1RIR8</accession>
<dbReference type="HOGENOM" id="CLU_098289_0_0_5"/>
<evidence type="ECO:0000313" key="1">
    <source>
        <dbReference type="EMBL" id="ABE04746.1"/>
    </source>
</evidence>
<dbReference type="Proteomes" id="UP000001951">
    <property type="component" value="Chromosome"/>
</dbReference>
<dbReference type="InterPro" id="IPR032675">
    <property type="entry name" value="LRR_dom_sf"/>
</dbReference>
<sequence length="159" mass="18555">MNQLITFLEEKGFIDEATSLRNGATEFKLSYIWDESVIEIAKILRTDNTLTHFELEESLVEHTGVEAIIWALQMNYTITNCTIFLADNYVEIVGGEYAYEKRMYEDVDQIEPLIKRNKEYVKKLSLFINSLFSNDNIPFSIKNFMVLNFYSIADKHTIT</sequence>
<organism evidence="1 2">
    <name type="scientific">Rickettsia bellii (strain RML369-C)</name>
    <dbReference type="NCBI Taxonomy" id="336407"/>
    <lineage>
        <taxon>Bacteria</taxon>
        <taxon>Pseudomonadati</taxon>
        <taxon>Pseudomonadota</taxon>
        <taxon>Alphaproteobacteria</taxon>
        <taxon>Rickettsiales</taxon>
        <taxon>Rickettsiaceae</taxon>
        <taxon>Rickettsieae</taxon>
        <taxon>Rickettsia</taxon>
        <taxon>belli group</taxon>
    </lineage>
</organism>
<proteinExistence type="predicted"/>
<protein>
    <submittedName>
        <fullName evidence="1">Uncharacterized protein</fullName>
    </submittedName>
</protein>
<dbReference type="RefSeq" id="WP_011477334.1">
    <property type="nucleotide sequence ID" value="NC_007940.1"/>
</dbReference>
<gene>
    <name evidence="1" type="ordered locus">RBE_0665</name>
</gene>
<dbReference type="EMBL" id="CP000087">
    <property type="protein sequence ID" value="ABE04746.1"/>
    <property type="molecule type" value="Genomic_DNA"/>
</dbReference>
<dbReference type="KEGG" id="rbe:RBE_0665"/>
<dbReference type="AlphaFoldDB" id="Q1RIR8"/>
<reference evidence="1 2" key="1">
    <citation type="journal article" date="2006" name="PLoS Genet.">
        <title>Genome sequence of Rickettsia bellii illuminates the role of amoebae in gene exchanges between intracellular pathogens.</title>
        <authorList>
            <person name="Ogata H."/>
            <person name="La Scola B."/>
            <person name="Audic S."/>
            <person name="Renesto P."/>
            <person name="Blanc G."/>
            <person name="Robert C."/>
            <person name="Fournier P.-E."/>
            <person name="Claverie J.-M."/>
            <person name="Raoult D."/>
        </authorList>
    </citation>
    <scope>NUCLEOTIDE SEQUENCE [LARGE SCALE GENOMIC DNA]</scope>
    <source>
        <strain evidence="1 2">RML369-C</strain>
    </source>
</reference>
<dbReference type="Gene3D" id="3.80.10.10">
    <property type="entry name" value="Ribonuclease Inhibitor"/>
    <property type="match status" value="1"/>
</dbReference>
<name>Q1RIR8_RICBR</name>
<dbReference type="SUPFAM" id="SSF52047">
    <property type="entry name" value="RNI-like"/>
    <property type="match status" value="1"/>
</dbReference>
<evidence type="ECO:0000313" key="2">
    <source>
        <dbReference type="Proteomes" id="UP000001951"/>
    </source>
</evidence>